<gene>
    <name evidence="1" type="ORF">CROQUDRAFT_13443</name>
</gene>
<dbReference type="Proteomes" id="UP000886653">
    <property type="component" value="Unassembled WGS sequence"/>
</dbReference>
<feature type="non-terminal residue" evidence="1">
    <location>
        <position position="1"/>
    </location>
</feature>
<sequence>LEERRAQATRDTEARAGVNKARFDARFNASEATAKLVSSAVGERVKLRNETRTKGQPHWYGPFEVFDSLGQNVYTLLDHRQSLFPHPVSGNRSKPARVKDSDMSASWALPPSLIQDIANTDLRVSRKIVKSAAKMRQTQEKLPKIKLIGRFA</sequence>
<dbReference type="OrthoDB" id="8041940at2759"/>
<proteinExistence type="predicted"/>
<keyword evidence="2" id="KW-1185">Reference proteome</keyword>
<accession>A0A9P6NN44</accession>
<dbReference type="AlphaFoldDB" id="A0A9P6NN44"/>
<feature type="non-terminal residue" evidence="1">
    <location>
        <position position="152"/>
    </location>
</feature>
<comment type="caution">
    <text evidence="1">The sequence shown here is derived from an EMBL/GenBank/DDBJ whole genome shotgun (WGS) entry which is preliminary data.</text>
</comment>
<organism evidence="1 2">
    <name type="scientific">Cronartium quercuum f. sp. fusiforme G11</name>
    <dbReference type="NCBI Taxonomy" id="708437"/>
    <lineage>
        <taxon>Eukaryota</taxon>
        <taxon>Fungi</taxon>
        <taxon>Dikarya</taxon>
        <taxon>Basidiomycota</taxon>
        <taxon>Pucciniomycotina</taxon>
        <taxon>Pucciniomycetes</taxon>
        <taxon>Pucciniales</taxon>
        <taxon>Coleosporiaceae</taxon>
        <taxon>Cronartium</taxon>
    </lineage>
</organism>
<reference evidence="1" key="1">
    <citation type="submission" date="2013-11" db="EMBL/GenBank/DDBJ databases">
        <title>Genome sequence of the fusiform rust pathogen reveals effectors for host alternation and coevolution with pine.</title>
        <authorList>
            <consortium name="DOE Joint Genome Institute"/>
            <person name="Smith K."/>
            <person name="Pendleton A."/>
            <person name="Kubisiak T."/>
            <person name="Anderson C."/>
            <person name="Salamov A."/>
            <person name="Aerts A."/>
            <person name="Riley R."/>
            <person name="Clum A."/>
            <person name="Lindquist E."/>
            <person name="Ence D."/>
            <person name="Campbell M."/>
            <person name="Kronenberg Z."/>
            <person name="Feau N."/>
            <person name="Dhillon B."/>
            <person name="Hamelin R."/>
            <person name="Burleigh J."/>
            <person name="Smith J."/>
            <person name="Yandell M."/>
            <person name="Nelson C."/>
            <person name="Grigoriev I."/>
            <person name="Davis J."/>
        </authorList>
    </citation>
    <scope>NUCLEOTIDE SEQUENCE</scope>
    <source>
        <strain evidence="1">G11</strain>
    </source>
</reference>
<protein>
    <submittedName>
        <fullName evidence="1">Uncharacterized protein</fullName>
    </submittedName>
</protein>
<evidence type="ECO:0000313" key="2">
    <source>
        <dbReference type="Proteomes" id="UP000886653"/>
    </source>
</evidence>
<name>A0A9P6NN44_9BASI</name>
<dbReference type="EMBL" id="MU167259">
    <property type="protein sequence ID" value="KAG0146540.1"/>
    <property type="molecule type" value="Genomic_DNA"/>
</dbReference>
<evidence type="ECO:0000313" key="1">
    <source>
        <dbReference type="EMBL" id="KAG0146540.1"/>
    </source>
</evidence>